<sequence>MNIINSYDLGNKMDDLESSENTEFEVNMTKFTILLCFCVVYVVFAYTSWMLYRLRFRKYLQMNLNFSNHIVFATDGLLLGGILVVVASVMREAYYPVSFNFLTLWLCYICYPIYYTTHLVFGLKIWYFSVLNNKQIEYMKYTDLHIKQTKLGNTKNRYTMQLPESAYLSALKQAKEYICKKHSKYKILGSVQLVLIAVMVYFYWALGLCIVYSHTDLYGVKSRSLVLGFDCVYFVSEFQAVAIYQVFYFAFCAPILVYIVWPAEGVYNWRDSFVYSQVALIIISFAKLVLYYFDPKIITEKTLLHFLDVVPPIITHFFIVIWPMATTRLNVRYHKPVREYLGISMYTKSKVNYKKIKKMELGDINKGIKNAFFLKKNFKWLKIGEKVYREKFKTFVLNIREKEYIKYVEDCSKLLYSSRYVYFLKEYQKLKKAICSYLVIRNSNMRSMLMLTKELVPCFTIPTGETQHQSTTLSIRVSRTFRQSSQLPSSKKISRMVLPLPFTISKNLALLSTKHNIHTPISSSQQISNHLRKKYLSIYNMFFKDNAVLEIQTSATSLKSIHSAFTKSQIPYNVFDKVFTLSLNYIFHLNLLYMPENTKLWNPAPQKQKKTHK</sequence>
<evidence type="ECO:0000313" key="3">
    <source>
        <dbReference type="Proteomes" id="UP000245591"/>
    </source>
</evidence>
<gene>
    <name evidence="2" type="ORF">BB558_004489</name>
</gene>
<feature type="transmembrane region" description="Helical" evidence="1">
    <location>
        <begin position="187"/>
        <end position="213"/>
    </location>
</feature>
<reference evidence="2 3" key="1">
    <citation type="journal article" date="2018" name="MBio">
        <title>Comparative Genomics Reveals the Core Gene Toolbox for the Fungus-Insect Symbiosis.</title>
        <authorList>
            <person name="Wang Y."/>
            <person name="Stata M."/>
            <person name="Wang W."/>
            <person name="Stajich J.E."/>
            <person name="White M.M."/>
            <person name="Moncalvo J.M."/>
        </authorList>
    </citation>
    <scope>NUCLEOTIDE SEQUENCE [LARGE SCALE GENOMIC DNA]</scope>
    <source>
        <strain evidence="2 3">AUS-126-30</strain>
    </source>
</reference>
<feature type="transmembrane region" description="Helical" evidence="1">
    <location>
        <begin position="64"/>
        <end position="87"/>
    </location>
</feature>
<dbReference type="EMBL" id="MBFU01000431">
    <property type="protein sequence ID" value="PVZ99553.1"/>
    <property type="molecule type" value="Genomic_DNA"/>
</dbReference>
<proteinExistence type="predicted"/>
<organism evidence="2 3">
    <name type="scientific">Smittium angustum</name>
    <dbReference type="NCBI Taxonomy" id="133377"/>
    <lineage>
        <taxon>Eukaryota</taxon>
        <taxon>Fungi</taxon>
        <taxon>Fungi incertae sedis</taxon>
        <taxon>Zoopagomycota</taxon>
        <taxon>Kickxellomycotina</taxon>
        <taxon>Harpellomycetes</taxon>
        <taxon>Harpellales</taxon>
        <taxon>Legeriomycetaceae</taxon>
        <taxon>Smittium</taxon>
    </lineage>
</organism>
<dbReference type="AlphaFoldDB" id="A0A2U1J3E3"/>
<feature type="transmembrane region" description="Helical" evidence="1">
    <location>
        <begin position="242"/>
        <end position="261"/>
    </location>
</feature>
<evidence type="ECO:0000256" key="1">
    <source>
        <dbReference type="SAM" id="Phobius"/>
    </source>
</evidence>
<feature type="transmembrane region" description="Helical" evidence="1">
    <location>
        <begin position="313"/>
        <end position="331"/>
    </location>
</feature>
<keyword evidence="3" id="KW-1185">Reference proteome</keyword>
<keyword evidence="1" id="KW-0472">Membrane</keyword>
<feature type="transmembrane region" description="Helical" evidence="1">
    <location>
        <begin position="273"/>
        <end position="293"/>
    </location>
</feature>
<dbReference type="Proteomes" id="UP000245591">
    <property type="component" value="Unassembled WGS sequence"/>
</dbReference>
<feature type="transmembrane region" description="Helical" evidence="1">
    <location>
        <begin position="93"/>
        <end position="114"/>
    </location>
</feature>
<protein>
    <submittedName>
        <fullName evidence="2">Uncharacterized protein</fullName>
    </submittedName>
</protein>
<comment type="caution">
    <text evidence="2">The sequence shown here is derived from an EMBL/GenBank/DDBJ whole genome shotgun (WGS) entry which is preliminary data.</text>
</comment>
<evidence type="ECO:0000313" key="2">
    <source>
        <dbReference type="EMBL" id="PVZ99553.1"/>
    </source>
</evidence>
<keyword evidence="1" id="KW-1133">Transmembrane helix</keyword>
<feature type="transmembrane region" description="Helical" evidence="1">
    <location>
        <begin position="31"/>
        <end position="52"/>
    </location>
</feature>
<keyword evidence="1" id="KW-0812">Transmembrane</keyword>
<name>A0A2U1J3E3_SMIAN</name>
<accession>A0A2U1J3E3</accession>